<evidence type="ECO:0000259" key="2">
    <source>
        <dbReference type="PROSITE" id="PS50022"/>
    </source>
</evidence>
<dbReference type="PROSITE" id="PS50022">
    <property type="entry name" value="FA58C_3"/>
    <property type="match status" value="1"/>
</dbReference>
<keyword evidence="1" id="KW-0732">Signal</keyword>
<gene>
    <name evidence="3" type="ORF">KC729_05035</name>
</gene>
<reference evidence="3" key="1">
    <citation type="submission" date="2020-04" db="EMBL/GenBank/DDBJ databases">
        <authorList>
            <person name="Zhang T."/>
        </authorList>
    </citation>
    <scope>NUCLEOTIDE SEQUENCE</scope>
    <source>
        <strain evidence="3">HKST-UBA01</strain>
    </source>
</reference>
<dbReference type="PROSITE" id="PS51257">
    <property type="entry name" value="PROKAR_LIPOPROTEIN"/>
    <property type="match status" value="1"/>
</dbReference>
<comment type="caution">
    <text evidence="3">The sequence shown here is derived from an EMBL/GenBank/DDBJ whole genome shotgun (WGS) entry which is preliminary data.</text>
</comment>
<dbReference type="InterPro" id="IPR008979">
    <property type="entry name" value="Galactose-bd-like_sf"/>
</dbReference>
<feature type="signal peptide" evidence="1">
    <location>
        <begin position="1"/>
        <end position="34"/>
    </location>
</feature>
<reference evidence="3" key="2">
    <citation type="journal article" date="2021" name="Microbiome">
        <title>Successional dynamics and alternative stable states in a saline activated sludge microbial community over 9 years.</title>
        <authorList>
            <person name="Wang Y."/>
            <person name="Ye J."/>
            <person name="Ju F."/>
            <person name="Liu L."/>
            <person name="Boyd J.A."/>
            <person name="Deng Y."/>
            <person name="Parks D.H."/>
            <person name="Jiang X."/>
            <person name="Yin X."/>
            <person name="Woodcroft B.J."/>
            <person name="Tyson G.W."/>
            <person name="Hugenholtz P."/>
            <person name="Polz M.F."/>
            <person name="Zhang T."/>
        </authorList>
    </citation>
    <scope>NUCLEOTIDE SEQUENCE</scope>
    <source>
        <strain evidence="3">HKST-UBA01</strain>
    </source>
</reference>
<accession>A0A956LYM9</accession>
<dbReference type="Gene3D" id="2.60.120.260">
    <property type="entry name" value="Galactose-binding domain-like"/>
    <property type="match status" value="1"/>
</dbReference>
<dbReference type="InterPro" id="IPR000421">
    <property type="entry name" value="FA58C"/>
</dbReference>
<organism evidence="3 4">
    <name type="scientific">Eiseniibacteriota bacterium</name>
    <dbReference type="NCBI Taxonomy" id="2212470"/>
    <lineage>
        <taxon>Bacteria</taxon>
        <taxon>Candidatus Eiseniibacteriota</taxon>
    </lineage>
</organism>
<proteinExistence type="predicted"/>
<evidence type="ECO:0000313" key="3">
    <source>
        <dbReference type="EMBL" id="MCA9727027.1"/>
    </source>
</evidence>
<evidence type="ECO:0000256" key="1">
    <source>
        <dbReference type="SAM" id="SignalP"/>
    </source>
</evidence>
<sequence length="251" mass="28132">MRCPRVFAIPDRRNRPTFLFGLILACCFATPVRAAMDMTDSSLPHAADSVLFDWYFWYDPSNMSNNLVGLEGAAWHSGDERTKELFPHWVQIDYGAPRTVVSLNLLAYSESDAARSRLKDFRFEGSDDGINFSPVHPGVLQYANRHEWQSFVSPDGPTYRFFRLYGLNNWGCHGSLCNQMIIEEWEMFGPPTGACCFPTGECLTETPETCTAAGGTYVGDDVPCEPDPCEPTPVNRATWGCLKSKFAPSDR</sequence>
<feature type="chain" id="PRO_5037326458" evidence="1">
    <location>
        <begin position="35"/>
        <end position="251"/>
    </location>
</feature>
<dbReference type="SUPFAM" id="SSF49785">
    <property type="entry name" value="Galactose-binding domain-like"/>
    <property type="match status" value="1"/>
</dbReference>
<evidence type="ECO:0000313" key="4">
    <source>
        <dbReference type="Proteomes" id="UP000697710"/>
    </source>
</evidence>
<name>A0A956LYM9_UNCEI</name>
<feature type="domain" description="F5/8 type C" evidence="2">
    <location>
        <begin position="27"/>
        <end position="170"/>
    </location>
</feature>
<dbReference type="Pfam" id="PF00754">
    <property type="entry name" value="F5_F8_type_C"/>
    <property type="match status" value="1"/>
</dbReference>
<protein>
    <submittedName>
        <fullName evidence="3">Discoidin domain-containing protein</fullName>
    </submittedName>
</protein>
<dbReference type="Proteomes" id="UP000697710">
    <property type="component" value="Unassembled WGS sequence"/>
</dbReference>
<dbReference type="EMBL" id="JAGQHR010000098">
    <property type="protein sequence ID" value="MCA9727027.1"/>
    <property type="molecule type" value="Genomic_DNA"/>
</dbReference>
<dbReference type="AlphaFoldDB" id="A0A956LYM9"/>